<dbReference type="FunFam" id="3.80.10.10:FF:000500">
    <property type="entry name" value="Protein TONSOKU"/>
    <property type="match status" value="1"/>
</dbReference>
<evidence type="ECO:0000256" key="10">
    <source>
        <dbReference type="ARBA" id="ARBA00023204"/>
    </source>
</evidence>
<comment type="caution">
    <text evidence="16">The sequence shown here is derived from an EMBL/GenBank/DDBJ whole genome shotgun (WGS) entry which is preliminary data.</text>
</comment>
<keyword evidence="8 13" id="KW-0802">TPR repeat</keyword>
<keyword evidence="14" id="KW-0175">Coiled coil</keyword>
<feature type="region of interest" description="Disordered" evidence="15">
    <location>
        <begin position="1185"/>
        <end position="1250"/>
    </location>
</feature>
<evidence type="ECO:0000256" key="6">
    <source>
        <dbReference type="ARBA" id="ARBA00022737"/>
    </source>
</evidence>
<dbReference type="InterPro" id="IPR019734">
    <property type="entry name" value="TPR_rpt"/>
</dbReference>
<evidence type="ECO:0000256" key="8">
    <source>
        <dbReference type="ARBA" id="ARBA00022803"/>
    </source>
</evidence>
<feature type="repeat" description="TPR" evidence="13">
    <location>
        <begin position="247"/>
        <end position="280"/>
    </location>
</feature>
<evidence type="ECO:0000256" key="7">
    <source>
        <dbReference type="ARBA" id="ARBA00022763"/>
    </source>
</evidence>
<feature type="coiled-coil region" evidence="14">
    <location>
        <begin position="260"/>
        <end position="327"/>
    </location>
</feature>
<dbReference type="InterPro" id="IPR044227">
    <property type="entry name" value="TONSOKU"/>
</dbReference>
<dbReference type="SUPFAM" id="SSF48452">
    <property type="entry name" value="TPR-like"/>
    <property type="match status" value="3"/>
</dbReference>
<dbReference type="GO" id="GO:0006281">
    <property type="term" value="P:DNA repair"/>
    <property type="evidence" value="ECO:0007669"/>
    <property type="project" value="UniProtKB-KW"/>
</dbReference>
<dbReference type="GO" id="GO:0005694">
    <property type="term" value="C:chromosome"/>
    <property type="evidence" value="ECO:0007669"/>
    <property type="project" value="UniProtKB-SubCell"/>
</dbReference>
<evidence type="ECO:0000256" key="13">
    <source>
        <dbReference type="PROSITE-ProRule" id="PRU00339"/>
    </source>
</evidence>
<feature type="compositionally biased region" description="Polar residues" evidence="15">
    <location>
        <begin position="566"/>
        <end position="590"/>
    </location>
</feature>
<keyword evidence="7" id="KW-0227">DNA damage</keyword>
<keyword evidence="17" id="KW-1185">Reference proteome</keyword>
<evidence type="ECO:0000256" key="4">
    <source>
        <dbReference type="ARBA" id="ARBA00022454"/>
    </source>
</evidence>
<dbReference type="Gene3D" id="1.25.40.10">
    <property type="entry name" value="Tetratricopeptide repeat domain"/>
    <property type="match status" value="2"/>
</dbReference>
<dbReference type="PROSITE" id="PS50293">
    <property type="entry name" value="TPR_REGION"/>
    <property type="match status" value="1"/>
</dbReference>
<accession>A0A498J6X6</accession>
<keyword evidence="6" id="KW-0677">Repeat</keyword>
<gene>
    <name evidence="16" type="ORF">DVH24_035279</name>
</gene>
<evidence type="ECO:0000256" key="14">
    <source>
        <dbReference type="SAM" id="Coils"/>
    </source>
</evidence>
<dbReference type="SUPFAM" id="SSF52047">
    <property type="entry name" value="RNI-like"/>
    <property type="match status" value="1"/>
</dbReference>
<feature type="compositionally biased region" description="Basic and acidic residues" evidence="15">
    <location>
        <begin position="494"/>
        <end position="508"/>
    </location>
</feature>
<evidence type="ECO:0000256" key="3">
    <source>
        <dbReference type="ARBA" id="ARBA00010999"/>
    </source>
</evidence>
<dbReference type="GO" id="GO:0009933">
    <property type="term" value="P:meristem structural organization"/>
    <property type="evidence" value="ECO:0007669"/>
    <property type="project" value="InterPro"/>
</dbReference>
<feature type="compositionally biased region" description="Low complexity" evidence="15">
    <location>
        <begin position="1240"/>
        <end position="1250"/>
    </location>
</feature>
<proteinExistence type="inferred from homology"/>
<keyword evidence="10" id="KW-0234">DNA repair</keyword>
<feature type="compositionally biased region" description="Basic and acidic residues" evidence="15">
    <location>
        <begin position="1229"/>
        <end position="1238"/>
    </location>
</feature>
<organism evidence="16 17">
    <name type="scientific">Malus domestica</name>
    <name type="common">Apple</name>
    <name type="synonym">Pyrus malus</name>
    <dbReference type="NCBI Taxonomy" id="3750"/>
    <lineage>
        <taxon>Eukaryota</taxon>
        <taxon>Viridiplantae</taxon>
        <taxon>Streptophyta</taxon>
        <taxon>Embryophyta</taxon>
        <taxon>Tracheophyta</taxon>
        <taxon>Spermatophyta</taxon>
        <taxon>Magnoliopsida</taxon>
        <taxon>eudicotyledons</taxon>
        <taxon>Gunneridae</taxon>
        <taxon>Pentapetalae</taxon>
        <taxon>rosids</taxon>
        <taxon>fabids</taxon>
        <taxon>Rosales</taxon>
        <taxon>Rosaceae</taxon>
        <taxon>Amygdaloideae</taxon>
        <taxon>Maleae</taxon>
        <taxon>Malus</taxon>
    </lineage>
</organism>
<reference evidence="16 17" key="1">
    <citation type="submission" date="2018-10" db="EMBL/GenBank/DDBJ databases">
        <title>A high-quality apple genome assembly.</title>
        <authorList>
            <person name="Hu J."/>
        </authorList>
    </citation>
    <scope>NUCLEOTIDE SEQUENCE [LARGE SCALE GENOMIC DNA]</scope>
    <source>
        <strain evidence="17">cv. HFTH1</strain>
        <tissue evidence="16">Young leaf</tissue>
    </source>
</reference>
<feature type="compositionally biased region" description="Polar residues" evidence="15">
    <location>
        <begin position="1185"/>
        <end position="1197"/>
    </location>
</feature>
<evidence type="ECO:0000256" key="1">
    <source>
        <dbReference type="ARBA" id="ARBA00004286"/>
    </source>
</evidence>
<evidence type="ECO:0000313" key="17">
    <source>
        <dbReference type="Proteomes" id="UP000290289"/>
    </source>
</evidence>
<dbReference type="InterPro" id="IPR011990">
    <property type="entry name" value="TPR-like_helical_dom_sf"/>
</dbReference>
<keyword evidence="4" id="KW-0158">Chromosome</keyword>
<evidence type="ECO:0000256" key="5">
    <source>
        <dbReference type="ARBA" id="ARBA00022614"/>
    </source>
</evidence>
<dbReference type="Gene3D" id="3.80.10.10">
    <property type="entry name" value="Ribonuclease Inhibitor"/>
    <property type="match status" value="1"/>
</dbReference>
<dbReference type="GO" id="GO:0005654">
    <property type="term" value="C:nucleoplasm"/>
    <property type="evidence" value="ECO:0007669"/>
    <property type="project" value="UniProtKB-SubCell"/>
</dbReference>
<evidence type="ECO:0000256" key="11">
    <source>
        <dbReference type="ARBA" id="ARBA00023242"/>
    </source>
</evidence>
<evidence type="ECO:0000256" key="2">
    <source>
        <dbReference type="ARBA" id="ARBA00004642"/>
    </source>
</evidence>
<dbReference type="InterPro" id="IPR032675">
    <property type="entry name" value="LRR_dom_sf"/>
</dbReference>
<keyword evidence="9" id="KW-0156">Chromatin regulator</keyword>
<dbReference type="PANTHER" id="PTHR47684">
    <property type="entry name" value="PROTEIN TONSOKU"/>
    <property type="match status" value="1"/>
</dbReference>
<dbReference type="SMART" id="SM00368">
    <property type="entry name" value="LRR_RI"/>
    <property type="match status" value="6"/>
</dbReference>
<feature type="region of interest" description="Disordered" evidence="15">
    <location>
        <begin position="564"/>
        <end position="595"/>
    </location>
</feature>
<dbReference type="SMART" id="SM00028">
    <property type="entry name" value="TPR"/>
    <property type="match status" value="6"/>
</dbReference>
<keyword evidence="5" id="KW-0433">Leucine-rich repeat</keyword>
<dbReference type="Pfam" id="PF13424">
    <property type="entry name" value="TPR_12"/>
    <property type="match status" value="1"/>
</dbReference>
<dbReference type="GO" id="GO:0040029">
    <property type="term" value="P:epigenetic regulation of gene expression"/>
    <property type="evidence" value="ECO:0007669"/>
    <property type="project" value="InterPro"/>
</dbReference>
<dbReference type="GO" id="GO:0072423">
    <property type="term" value="P:response to DNA damage checkpoint signaling"/>
    <property type="evidence" value="ECO:0007669"/>
    <property type="project" value="InterPro"/>
</dbReference>
<dbReference type="EMBL" id="RDQH01000335">
    <property type="protein sequence ID" value="RXH90515.1"/>
    <property type="molecule type" value="Genomic_DNA"/>
</dbReference>
<feature type="region of interest" description="Disordered" evidence="15">
    <location>
        <begin position="494"/>
        <end position="515"/>
    </location>
</feature>
<evidence type="ECO:0000313" key="16">
    <source>
        <dbReference type="EMBL" id="RXH90515.1"/>
    </source>
</evidence>
<comment type="similarity">
    <text evidence="3">Belongs to the Tonsoku family.</text>
</comment>
<feature type="compositionally biased region" description="Acidic residues" evidence="15">
    <location>
        <begin position="1216"/>
        <end position="1228"/>
    </location>
</feature>
<name>A0A498J6X6_MALDO</name>
<dbReference type="PANTHER" id="PTHR47684:SF1">
    <property type="entry name" value="PROTEIN TONSOKU"/>
    <property type="match status" value="1"/>
</dbReference>
<dbReference type="GO" id="GO:0042393">
    <property type="term" value="F:histone binding"/>
    <property type="evidence" value="ECO:0007669"/>
    <property type="project" value="UniProtKB-ARBA"/>
</dbReference>
<dbReference type="PROSITE" id="PS50005">
    <property type="entry name" value="TPR"/>
    <property type="match status" value="1"/>
</dbReference>
<dbReference type="FunFam" id="1.25.40.10:FF:000961">
    <property type="entry name" value="Protein TONSOKU"/>
    <property type="match status" value="1"/>
</dbReference>
<evidence type="ECO:0000256" key="9">
    <source>
        <dbReference type="ARBA" id="ARBA00022853"/>
    </source>
</evidence>
<comment type="subcellular location">
    <subcellularLocation>
        <location evidence="1">Chromosome</location>
    </subcellularLocation>
    <subcellularLocation>
        <location evidence="2">Nucleus</location>
        <location evidence="2">Nucleoplasm</location>
    </subcellularLocation>
</comment>
<dbReference type="STRING" id="3750.A0A498J6X6"/>
<sequence>MPREDAQLTAAKKSYRNAKAVGNHEEEARWANAIGDMLKKRGEYVSALQWLRIDYDVSVKYLPQKHCLPTCQSLGELYLRLECFKEALIYQKKHLQLAEDENNLVEQQRANTQLGRTYHEMFLRSIDEHCSIRNAKKYFKSAMKLAQMIKENPPTNNSFVEEYIDAHNNIGMLEFDLDNWEEARKVLTKGLEICDEEEVMEDDAGRSRLHHNLGNVYIKLRMWDNAREHIEKDIMICKRIEHCQGEAKGYINLGELHYLIQKYEEAIHCYQKALELAKSMEDEDALLRQIDQNIETVEEARKVMDGLKKEEQNLKKLMRDMASARGTPRERKCLLQQIASLDCLIEKSRMILAWPKLLEFAKKKKVLASELYDQEKISDSLLVIGESYQNLREFKKALKWCTKSLEKYRSIGNLEGQALAKVNIGDVLDSVDNLEGALDAFEEGYRLAVEANLPSVQLMALENMHYSHMIRFDNVEEARRLQFRIKELKKSEHKDLETENVAEDRCSESDTEGSGHLSDGVYNACCSSEIRKSSSSRSQSLASMEELNDDEPLISLKCSTKDSLKVKSTPSGKQNNTIQTNVSSKNLSKTDTNERTVIGRKRVRLVLSDDEDEMQDEVPCSKSWSKKQPLEFVATSDELKSKSNTASPARIFQDVSAYTTNGAMRFCDPVDIEQSSSSCKSRNLNLITQKGKGFKALRSDGSPIVANGSKGDTSVSKNVVYDNDAAHLMFLTSDDEHNQCITFKIDRDLIHLDYDSFSDKLSIESIKTELACLYYLRLPIERRSEGLLPKIKNIKWGERVIESLEAFEMLKQHMGKALVEAFIDGWVQKRLIKLYTDCCYKSSATPNMKLLKKLYEQEVSDDDVSVSDCGLQDFSLAPLLDALHIDKTFGMLDLSHNALGIDTMKKLQQVITSSCQKYAGLMLDLHFNRFSITSLAQICECPSLFARLEVLNISENPLTDRCASCLSIILENCKALCSLSIERCSVTCTTIEKVADALNADSVLEQLCIGYNSIRENTIINLLSKLGTLKRFSKLSLNGLKLKQSVVDSLCKLAKTLSLSGLSLRETGIGIDGALLLTESLFSQTSEFVKLDFSKCEVTSNYVHKLSTDSSMICGIVELNLSGNPIMEEGSNALSSMLLDSQCSLKVLSLQKCKLGTAGILRIIQALSDNGCLEELNLADNANVEKQYSESTPTSSAPKEANPAQPGSCQANTDLDMLEVADSEDDQEKVETAAHEFDDSCTSPWQSTSSSPRSQFIQELSTAVSMAKNLQLLDLSSNGFSRENAETLYSSWSSSRVGSARRHIKDQTIHLFVKGINTTISNQLSNGLGE</sequence>
<dbReference type="Proteomes" id="UP000290289">
    <property type="component" value="Chromosome 9"/>
</dbReference>
<keyword evidence="11" id="KW-0539">Nucleus</keyword>
<evidence type="ECO:0000256" key="15">
    <source>
        <dbReference type="SAM" id="MobiDB-lite"/>
    </source>
</evidence>
<evidence type="ECO:0000256" key="12">
    <source>
        <dbReference type="ARBA" id="ARBA00069409"/>
    </source>
</evidence>
<protein>
    <recommendedName>
        <fullName evidence="12">Protein TONSOKU</fullName>
    </recommendedName>
</protein>